<proteinExistence type="predicted"/>
<reference evidence="5 6" key="1">
    <citation type="submission" date="2016-10" db="EMBL/GenBank/DDBJ databases">
        <authorList>
            <person name="de Groot N.N."/>
        </authorList>
    </citation>
    <scope>NUCLEOTIDE SEQUENCE [LARGE SCALE GENOMIC DNA]</scope>
    <source>
        <strain evidence="5 6">DSM 44637</strain>
    </source>
</reference>
<protein>
    <submittedName>
        <fullName evidence="5">Uncharacterized membrane protein</fullName>
    </submittedName>
</protein>
<evidence type="ECO:0000313" key="6">
    <source>
        <dbReference type="Proteomes" id="UP000199137"/>
    </source>
</evidence>
<sequence>MLWQAGRMSESRASQRPAHLLAALLAGAGVLHFTRPKPFDALVPKELPGDRRTWTYASGVAELSVAAGIALPRTRRLGGLAAALLFVGVFPGNVKMALDYQRRGRPARDRAVAWLRLPLQWPLVSWALTVRDRA</sequence>
<dbReference type="Pfam" id="PF13564">
    <property type="entry name" value="DoxX_2"/>
    <property type="match status" value="1"/>
</dbReference>
<dbReference type="EMBL" id="FOWC01000018">
    <property type="protein sequence ID" value="SFQ66242.1"/>
    <property type="molecule type" value="Genomic_DNA"/>
</dbReference>
<gene>
    <name evidence="5" type="ORF">SAMN05421854_11879</name>
</gene>
<dbReference type="PANTHER" id="PTHR36974:SF1">
    <property type="entry name" value="DOXX FAMILY MEMBRANE PROTEIN"/>
    <property type="match status" value="1"/>
</dbReference>
<dbReference type="Proteomes" id="UP000199137">
    <property type="component" value="Unassembled WGS sequence"/>
</dbReference>
<evidence type="ECO:0000313" key="5">
    <source>
        <dbReference type="EMBL" id="SFQ66242.1"/>
    </source>
</evidence>
<dbReference type="InterPro" id="IPR032808">
    <property type="entry name" value="DoxX"/>
</dbReference>
<keyword evidence="2" id="KW-0812">Transmembrane</keyword>
<organism evidence="5 6">
    <name type="scientific">Amycolatopsis rubida</name>
    <dbReference type="NCBI Taxonomy" id="112413"/>
    <lineage>
        <taxon>Bacteria</taxon>
        <taxon>Bacillati</taxon>
        <taxon>Actinomycetota</taxon>
        <taxon>Actinomycetes</taxon>
        <taxon>Pseudonocardiales</taxon>
        <taxon>Pseudonocardiaceae</taxon>
        <taxon>Amycolatopsis</taxon>
    </lineage>
</organism>
<name>A0A1I6AC92_9PSEU</name>
<evidence type="ECO:0000256" key="4">
    <source>
        <dbReference type="ARBA" id="ARBA00023136"/>
    </source>
</evidence>
<accession>A0A1I6AC92</accession>
<evidence type="ECO:0000256" key="3">
    <source>
        <dbReference type="ARBA" id="ARBA00022989"/>
    </source>
</evidence>
<evidence type="ECO:0000256" key="1">
    <source>
        <dbReference type="ARBA" id="ARBA00004141"/>
    </source>
</evidence>
<dbReference type="GO" id="GO:0016020">
    <property type="term" value="C:membrane"/>
    <property type="evidence" value="ECO:0007669"/>
    <property type="project" value="UniProtKB-SubCell"/>
</dbReference>
<keyword evidence="4" id="KW-0472">Membrane</keyword>
<evidence type="ECO:0000256" key="2">
    <source>
        <dbReference type="ARBA" id="ARBA00022692"/>
    </source>
</evidence>
<dbReference type="PANTHER" id="PTHR36974">
    <property type="entry name" value="MEMBRANE PROTEIN-RELATED"/>
    <property type="match status" value="1"/>
</dbReference>
<keyword evidence="3" id="KW-1133">Transmembrane helix</keyword>
<dbReference type="AlphaFoldDB" id="A0A1I6AC92"/>
<comment type="subcellular location">
    <subcellularLocation>
        <location evidence="1">Membrane</location>
        <topology evidence="1">Multi-pass membrane protein</topology>
    </subcellularLocation>
</comment>